<proteinExistence type="inferred from homology"/>
<organism evidence="8 9">
    <name type="scientific">Breznakia pachnodae</name>
    <dbReference type="NCBI Taxonomy" id="265178"/>
    <lineage>
        <taxon>Bacteria</taxon>
        <taxon>Bacillati</taxon>
        <taxon>Bacillota</taxon>
        <taxon>Erysipelotrichia</taxon>
        <taxon>Erysipelotrichales</taxon>
        <taxon>Erysipelotrichaceae</taxon>
        <taxon>Breznakia</taxon>
    </lineage>
</organism>
<protein>
    <submittedName>
        <fullName evidence="8">Glycerol kinase</fullName>
        <ecNumber evidence="8">2.7.1.30</ecNumber>
    </submittedName>
</protein>
<dbReference type="InterPro" id="IPR018485">
    <property type="entry name" value="FGGY_C"/>
</dbReference>
<dbReference type="NCBIfam" id="NF000756">
    <property type="entry name" value="PRK00047.1"/>
    <property type="match status" value="1"/>
</dbReference>
<name>A0ABU0E0V7_9FIRM</name>
<dbReference type="InterPro" id="IPR043129">
    <property type="entry name" value="ATPase_NBD"/>
</dbReference>
<evidence type="ECO:0000259" key="6">
    <source>
        <dbReference type="Pfam" id="PF00370"/>
    </source>
</evidence>
<comment type="caution">
    <text evidence="8">The sequence shown here is derived from an EMBL/GenBank/DDBJ whole genome shotgun (WGS) entry which is preliminary data.</text>
</comment>
<dbReference type="GO" id="GO:0004370">
    <property type="term" value="F:glycerol kinase activity"/>
    <property type="evidence" value="ECO:0007669"/>
    <property type="project" value="UniProtKB-EC"/>
</dbReference>
<dbReference type="InterPro" id="IPR018484">
    <property type="entry name" value="FGGY_N"/>
</dbReference>
<dbReference type="PANTHER" id="PTHR10196">
    <property type="entry name" value="SUGAR KINASE"/>
    <property type="match status" value="1"/>
</dbReference>
<dbReference type="Gene3D" id="3.30.420.40">
    <property type="match status" value="2"/>
</dbReference>
<evidence type="ECO:0000313" key="9">
    <source>
        <dbReference type="Proteomes" id="UP001230220"/>
    </source>
</evidence>
<evidence type="ECO:0000256" key="1">
    <source>
        <dbReference type="ARBA" id="ARBA00009156"/>
    </source>
</evidence>
<comment type="similarity">
    <text evidence="1">Belongs to the FGGY kinase family.</text>
</comment>
<dbReference type="RefSeq" id="WP_307405872.1">
    <property type="nucleotide sequence ID" value="NZ_JAUSUR010000001.1"/>
</dbReference>
<dbReference type="InterPro" id="IPR000577">
    <property type="entry name" value="Carb_kinase_FGGY"/>
</dbReference>
<evidence type="ECO:0000256" key="2">
    <source>
        <dbReference type="ARBA" id="ARBA00022679"/>
    </source>
</evidence>
<evidence type="ECO:0000256" key="5">
    <source>
        <dbReference type="ARBA" id="ARBA00022840"/>
    </source>
</evidence>
<feature type="domain" description="Carbohydrate kinase FGGY N-terminal" evidence="6">
    <location>
        <begin position="4"/>
        <end position="242"/>
    </location>
</feature>
<feature type="domain" description="Carbohydrate kinase FGGY C-terminal" evidence="7">
    <location>
        <begin position="254"/>
        <end position="439"/>
    </location>
</feature>
<evidence type="ECO:0000256" key="4">
    <source>
        <dbReference type="ARBA" id="ARBA00022777"/>
    </source>
</evidence>
<dbReference type="Proteomes" id="UP001230220">
    <property type="component" value="Unassembled WGS sequence"/>
</dbReference>
<evidence type="ECO:0000256" key="3">
    <source>
        <dbReference type="ARBA" id="ARBA00022741"/>
    </source>
</evidence>
<dbReference type="SUPFAM" id="SSF53067">
    <property type="entry name" value="Actin-like ATPase domain"/>
    <property type="match status" value="2"/>
</dbReference>
<keyword evidence="3" id="KW-0547">Nucleotide-binding</keyword>
<dbReference type="CDD" id="cd07769">
    <property type="entry name" value="ASKHA_NBD_FGGY_GK"/>
    <property type="match status" value="1"/>
</dbReference>
<dbReference type="PIRSF" id="PIRSF000538">
    <property type="entry name" value="GlpK"/>
    <property type="match status" value="1"/>
</dbReference>
<keyword evidence="9" id="KW-1185">Reference proteome</keyword>
<dbReference type="PANTHER" id="PTHR10196:SF69">
    <property type="entry name" value="GLYCEROL KINASE"/>
    <property type="match status" value="1"/>
</dbReference>
<reference evidence="8 9" key="1">
    <citation type="submission" date="2023-07" db="EMBL/GenBank/DDBJ databases">
        <title>Genomic Encyclopedia of Type Strains, Phase IV (KMG-IV): sequencing the most valuable type-strain genomes for metagenomic binning, comparative biology and taxonomic classification.</title>
        <authorList>
            <person name="Goeker M."/>
        </authorList>
    </citation>
    <scope>NUCLEOTIDE SEQUENCE [LARGE SCALE GENOMIC DNA]</scope>
    <source>
        <strain evidence="8 9">DSM 16784</strain>
    </source>
</reference>
<accession>A0ABU0E0V7</accession>
<dbReference type="Pfam" id="PF00370">
    <property type="entry name" value="FGGY_N"/>
    <property type="match status" value="1"/>
</dbReference>
<dbReference type="EC" id="2.7.1.30" evidence="8"/>
<gene>
    <name evidence="8" type="ORF">J2S15_000916</name>
</gene>
<sequence length="488" mass="54844">MKQYILTIDQSTTATKAMMIDANGKIVDTVSIKHKQIYPQKGWVERDANEIMNNVYKSLEELLNRNKEVKDHIIALSITNQRETTVVWETHNAKPVHNAIVWQCRRTSDLCEQLKEKEETITAKTGLKVDPYFSATKIKWIFDKYNLKPENHMFGTIESWLIYNLTNKKNHVCDHTNASRTLLYNLKEKDWDLELLDIFGVSKEILPEIKSSDEIFGYTTLNGQLKEIPIIGVIGDSQASLFAQHCFEVGQTKATIGTGSSVLMNTGENVLKKATGIVNTLAWSLKSESVYASEAIIHSSTDTLNWMRDQLGLFEDDCELNEICETYDANGVSVVPAFVGLGNPYWLADAKASIQGISRDTNKYNIICAGVESIAFQIYDAIEELKDLVKTSVPTIHIDGGGIQNPCLMQLIADLCESEVVINKGMLLSALGSYCIAMIGLGLKTKSELQNMHKEELIFTPSMDEKVRKEKINTWKNAIETTVYSVKH</sequence>
<evidence type="ECO:0000259" key="7">
    <source>
        <dbReference type="Pfam" id="PF02782"/>
    </source>
</evidence>
<keyword evidence="2 8" id="KW-0808">Transferase</keyword>
<dbReference type="EMBL" id="JAUSUR010000001">
    <property type="protein sequence ID" value="MDQ0360185.1"/>
    <property type="molecule type" value="Genomic_DNA"/>
</dbReference>
<keyword evidence="4 8" id="KW-0418">Kinase</keyword>
<evidence type="ECO:0000313" key="8">
    <source>
        <dbReference type="EMBL" id="MDQ0360185.1"/>
    </source>
</evidence>
<dbReference type="Pfam" id="PF02782">
    <property type="entry name" value="FGGY_C"/>
    <property type="match status" value="1"/>
</dbReference>
<keyword evidence="5" id="KW-0067">ATP-binding</keyword>